<comment type="subcellular location">
    <subcellularLocation>
        <location evidence="1">Cell membrane</location>
        <topology evidence="1">Single-pass type I membrane protein</topology>
    </subcellularLocation>
    <subcellularLocation>
        <location evidence="2">Secreted</location>
    </subcellularLocation>
</comment>
<dbReference type="GO" id="GO:0048513">
    <property type="term" value="P:animal organ development"/>
    <property type="evidence" value="ECO:0007669"/>
    <property type="project" value="TreeGrafter"/>
</dbReference>
<feature type="compositionally biased region" description="Basic and acidic residues" evidence="15">
    <location>
        <begin position="1"/>
        <end position="12"/>
    </location>
</feature>
<dbReference type="SMART" id="SM00409">
    <property type="entry name" value="IG"/>
    <property type="match status" value="1"/>
</dbReference>
<dbReference type="Pfam" id="PF13927">
    <property type="entry name" value="Ig_3"/>
    <property type="match status" value="1"/>
</dbReference>
<evidence type="ECO:0000256" key="10">
    <source>
        <dbReference type="ARBA" id="ARBA00022989"/>
    </source>
</evidence>
<keyword evidence="18" id="KW-1185">Reference proteome</keyword>
<dbReference type="SMART" id="SM00408">
    <property type="entry name" value="IGc2"/>
    <property type="match status" value="1"/>
</dbReference>
<protein>
    <recommendedName>
        <fullName evidence="16">Ig-like domain-containing protein</fullName>
    </recommendedName>
</protein>
<evidence type="ECO:0000256" key="5">
    <source>
        <dbReference type="ARBA" id="ARBA00022536"/>
    </source>
</evidence>
<evidence type="ECO:0000256" key="9">
    <source>
        <dbReference type="ARBA" id="ARBA00022889"/>
    </source>
</evidence>
<dbReference type="Gene3D" id="2.60.40.10">
    <property type="entry name" value="Immunoglobulins"/>
    <property type="match status" value="1"/>
</dbReference>
<evidence type="ECO:0000256" key="13">
    <source>
        <dbReference type="ARBA" id="ARBA00023157"/>
    </source>
</evidence>
<evidence type="ECO:0000313" key="17">
    <source>
        <dbReference type="EMBL" id="KAI1905337.1"/>
    </source>
</evidence>
<evidence type="ECO:0000256" key="4">
    <source>
        <dbReference type="ARBA" id="ARBA00022525"/>
    </source>
</evidence>
<keyword evidence="13" id="KW-1015">Disulfide bond</keyword>
<evidence type="ECO:0000256" key="7">
    <source>
        <dbReference type="ARBA" id="ARBA00022729"/>
    </source>
</evidence>
<evidence type="ECO:0000256" key="8">
    <source>
        <dbReference type="ARBA" id="ARBA00022737"/>
    </source>
</evidence>
<proteinExistence type="predicted"/>
<dbReference type="SUPFAM" id="SSF48726">
    <property type="entry name" value="Immunoglobulin"/>
    <property type="match status" value="1"/>
</dbReference>
<evidence type="ECO:0000256" key="2">
    <source>
        <dbReference type="ARBA" id="ARBA00004613"/>
    </source>
</evidence>
<comment type="caution">
    <text evidence="17">The sequence shown here is derived from an EMBL/GenBank/DDBJ whole genome shotgun (WGS) entry which is preliminary data.</text>
</comment>
<reference evidence="17" key="1">
    <citation type="submission" date="2021-01" db="EMBL/GenBank/DDBJ databases">
        <authorList>
            <person name="Zahm M."/>
            <person name="Roques C."/>
            <person name="Cabau C."/>
            <person name="Klopp C."/>
            <person name="Donnadieu C."/>
            <person name="Jouanno E."/>
            <person name="Lampietro C."/>
            <person name="Louis A."/>
            <person name="Herpin A."/>
            <person name="Echchiki A."/>
            <person name="Berthelot C."/>
            <person name="Parey E."/>
            <person name="Roest-Crollius H."/>
            <person name="Braasch I."/>
            <person name="Postlethwait J."/>
            <person name="Bobe J."/>
            <person name="Montfort J."/>
            <person name="Bouchez O."/>
            <person name="Begum T."/>
            <person name="Mejri S."/>
            <person name="Adams A."/>
            <person name="Chen W.-J."/>
            <person name="Guiguen Y."/>
        </authorList>
    </citation>
    <scope>NUCLEOTIDE SEQUENCE</scope>
    <source>
        <tissue evidence="17">Blood</tissue>
    </source>
</reference>
<keyword evidence="7" id="KW-0732">Signal</keyword>
<evidence type="ECO:0000259" key="16">
    <source>
        <dbReference type="PROSITE" id="PS50835"/>
    </source>
</evidence>
<gene>
    <name evidence="17" type="ORF">AGOR_G00015060</name>
</gene>
<evidence type="ECO:0000313" key="18">
    <source>
        <dbReference type="Proteomes" id="UP000829720"/>
    </source>
</evidence>
<dbReference type="PANTHER" id="PTHR11100:SF7">
    <property type="entry name" value="PRO-NEUREGULIN-1, MEMBRANE-BOUND ISOFORM"/>
    <property type="match status" value="1"/>
</dbReference>
<keyword evidence="3" id="KW-1003">Cell membrane</keyword>
<accession>A0A8T3EAY6</accession>
<keyword evidence="11" id="KW-0339">Growth factor</keyword>
<dbReference type="AlphaFoldDB" id="A0A8T3EAY6"/>
<dbReference type="InterPro" id="IPR040180">
    <property type="entry name" value="Neuregulin"/>
</dbReference>
<sequence length="137" mass="15118">MSDKKRSKEGKRGGNKKGKKDKTETLDPAVPQVAPKLKPMASLETGEGKKVSLKCEARIGNPVPNFKWYKDGKEFSGKNKLKDVKIKKKKGGKVSELQFRKPTDLHSGLYECEAQNDLGRDRTSGNLTVIKGKSALC</sequence>
<evidence type="ECO:0000256" key="12">
    <source>
        <dbReference type="ARBA" id="ARBA00023136"/>
    </source>
</evidence>
<dbReference type="InterPro" id="IPR007110">
    <property type="entry name" value="Ig-like_dom"/>
</dbReference>
<dbReference type="GO" id="GO:0035556">
    <property type="term" value="P:intracellular signal transduction"/>
    <property type="evidence" value="ECO:0007669"/>
    <property type="project" value="TreeGrafter"/>
</dbReference>
<keyword evidence="14" id="KW-0393">Immunoglobulin domain</keyword>
<keyword evidence="10" id="KW-1133">Transmembrane helix</keyword>
<evidence type="ECO:0000256" key="1">
    <source>
        <dbReference type="ARBA" id="ARBA00004251"/>
    </source>
</evidence>
<evidence type="ECO:0000256" key="6">
    <source>
        <dbReference type="ARBA" id="ARBA00022692"/>
    </source>
</evidence>
<dbReference type="GO" id="GO:0045499">
    <property type="term" value="F:chemorepellent activity"/>
    <property type="evidence" value="ECO:0007669"/>
    <property type="project" value="TreeGrafter"/>
</dbReference>
<evidence type="ECO:0000256" key="15">
    <source>
        <dbReference type="SAM" id="MobiDB-lite"/>
    </source>
</evidence>
<keyword evidence="9" id="KW-0130">Cell adhesion</keyword>
<dbReference type="Proteomes" id="UP000829720">
    <property type="component" value="Unassembled WGS sequence"/>
</dbReference>
<keyword evidence="8" id="KW-0677">Repeat</keyword>
<evidence type="ECO:0000256" key="11">
    <source>
        <dbReference type="ARBA" id="ARBA00023030"/>
    </source>
</evidence>
<dbReference type="PROSITE" id="PS50835">
    <property type="entry name" value="IG_LIKE"/>
    <property type="match status" value="1"/>
</dbReference>
<dbReference type="GO" id="GO:0030154">
    <property type="term" value="P:cell differentiation"/>
    <property type="evidence" value="ECO:0007669"/>
    <property type="project" value="TreeGrafter"/>
</dbReference>
<dbReference type="InterPro" id="IPR003598">
    <property type="entry name" value="Ig_sub2"/>
</dbReference>
<dbReference type="GO" id="GO:0007399">
    <property type="term" value="P:nervous system development"/>
    <property type="evidence" value="ECO:0007669"/>
    <property type="project" value="InterPro"/>
</dbReference>
<organism evidence="17 18">
    <name type="scientific">Albula goreensis</name>
    <dbReference type="NCBI Taxonomy" id="1534307"/>
    <lineage>
        <taxon>Eukaryota</taxon>
        <taxon>Metazoa</taxon>
        <taxon>Chordata</taxon>
        <taxon>Craniata</taxon>
        <taxon>Vertebrata</taxon>
        <taxon>Euteleostomi</taxon>
        <taxon>Actinopterygii</taxon>
        <taxon>Neopterygii</taxon>
        <taxon>Teleostei</taxon>
        <taxon>Albuliformes</taxon>
        <taxon>Albulidae</taxon>
        <taxon>Albula</taxon>
    </lineage>
</organism>
<evidence type="ECO:0000256" key="14">
    <source>
        <dbReference type="ARBA" id="ARBA00023319"/>
    </source>
</evidence>
<keyword evidence="4" id="KW-0964">Secreted</keyword>
<dbReference type="InterPro" id="IPR003599">
    <property type="entry name" value="Ig_sub"/>
</dbReference>
<dbReference type="FunFam" id="2.60.40.10:FF:000017">
    <property type="entry name" value="Down syndrome cell adhesion molecule b"/>
    <property type="match status" value="1"/>
</dbReference>
<dbReference type="EMBL" id="JAERUA010000001">
    <property type="protein sequence ID" value="KAI1905337.1"/>
    <property type="molecule type" value="Genomic_DNA"/>
</dbReference>
<dbReference type="PANTHER" id="PTHR11100">
    <property type="entry name" value="HEREGULIN-NEUREGULIN FAMILY MEMBER"/>
    <property type="match status" value="1"/>
</dbReference>
<evidence type="ECO:0000256" key="3">
    <source>
        <dbReference type="ARBA" id="ARBA00022475"/>
    </source>
</evidence>
<keyword evidence="12" id="KW-0472">Membrane</keyword>
<dbReference type="InterPro" id="IPR036179">
    <property type="entry name" value="Ig-like_dom_sf"/>
</dbReference>
<feature type="region of interest" description="Disordered" evidence="15">
    <location>
        <begin position="1"/>
        <end position="45"/>
    </location>
</feature>
<keyword evidence="5" id="KW-0245">EGF-like domain</keyword>
<feature type="domain" description="Ig-like" evidence="16">
    <location>
        <begin position="31"/>
        <end position="128"/>
    </location>
</feature>
<dbReference type="GO" id="GO:0005886">
    <property type="term" value="C:plasma membrane"/>
    <property type="evidence" value="ECO:0007669"/>
    <property type="project" value="UniProtKB-SubCell"/>
</dbReference>
<keyword evidence="6" id="KW-0812">Transmembrane</keyword>
<dbReference type="OrthoDB" id="8747558at2759"/>
<dbReference type="InterPro" id="IPR013783">
    <property type="entry name" value="Ig-like_fold"/>
</dbReference>
<dbReference type="GO" id="GO:0008083">
    <property type="term" value="F:growth factor activity"/>
    <property type="evidence" value="ECO:0007669"/>
    <property type="project" value="UniProtKB-KW"/>
</dbReference>
<dbReference type="GO" id="GO:0030296">
    <property type="term" value="F:protein tyrosine kinase activator activity"/>
    <property type="evidence" value="ECO:0007669"/>
    <property type="project" value="TreeGrafter"/>
</dbReference>
<name>A0A8T3EAY6_9TELE</name>
<dbReference type="GO" id="GO:0005615">
    <property type="term" value="C:extracellular space"/>
    <property type="evidence" value="ECO:0007669"/>
    <property type="project" value="TreeGrafter"/>
</dbReference>
<dbReference type="GO" id="GO:0007155">
    <property type="term" value="P:cell adhesion"/>
    <property type="evidence" value="ECO:0007669"/>
    <property type="project" value="UniProtKB-KW"/>
</dbReference>